<dbReference type="EMBL" id="MT141893">
    <property type="protein sequence ID" value="QJA71707.1"/>
    <property type="molecule type" value="Genomic_DNA"/>
</dbReference>
<evidence type="ECO:0000313" key="1">
    <source>
        <dbReference type="EMBL" id="QJA71707.1"/>
    </source>
</evidence>
<gene>
    <name evidence="1" type="ORF">MM415A03092_0007</name>
</gene>
<reference evidence="1" key="1">
    <citation type="submission" date="2020-03" db="EMBL/GenBank/DDBJ databases">
        <title>The deep terrestrial virosphere.</title>
        <authorList>
            <person name="Holmfeldt K."/>
            <person name="Nilsson E."/>
            <person name="Simone D."/>
            <person name="Lopez-Fernandez M."/>
            <person name="Wu X."/>
            <person name="de Brujin I."/>
            <person name="Lundin D."/>
            <person name="Andersson A."/>
            <person name="Bertilsson S."/>
            <person name="Dopson M."/>
        </authorList>
    </citation>
    <scope>NUCLEOTIDE SEQUENCE</scope>
    <source>
        <strain evidence="1">MM415A03092</strain>
    </source>
</reference>
<accession>A0A6M3JSI7</accession>
<name>A0A6M3JSI7_9ZZZZ</name>
<organism evidence="1">
    <name type="scientific">viral metagenome</name>
    <dbReference type="NCBI Taxonomy" id="1070528"/>
    <lineage>
        <taxon>unclassified sequences</taxon>
        <taxon>metagenomes</taxon>
        <taxon>organismal metagenomes</taxon>
    </lineage>
</organism>
<proteinExistence type="predicted"/>
<dbReference type="AlphaFoldDB" id="A0A6M3JSI7"/>
<sequence length="66" mass="7490">MKKSCNECAKNMCSVARNPTMIQLEKEGLNVCFISPNRKVWKFGDLVSKVIVENINNPVIQMFADN</sequence>
<protein>
    <submittedName>
        <fullName evidence="1">Uncharacterized protein</fullName>
    </submittedName>
</protein>